<organism evidence="1 2">
    <name type="scientific">Treponema denticola (strain ATCC 35405 / DSM 14222 / CIP 103919 / JCM 8153 / KCTC 15104)</name>
    <dbReference type="NCBI Taxonomy" id="243275"/>
    <lineage>
        <taxon>Bacteria</taxon>
        <taxon>Pseudomonadati</taxon>
        <taxon>Spirochaetota</taxon>
        <taxon>Spirochaetia</taxon>
        <taxon>Spirochaetales</taxon>
        <taxon>Treponemataceae</taxon>
        <taxon>Treponema</taxon>
    </lineage>
</organism>
<dbReference type="AlphaFoldDB" id="Q73JQ1"/>
<gene>
    <name evidence="1" type="ordered locus">TDE_2458</name>
</gene>
<dbReference type="Proteomes" id="UP000008212">
    <property type="component" value="Chromosome"/>
</dbReference>
<protein>
    <submittedName>
        <fullName evidence="1">Uncharacterized protein</fullName>
    </submittedName>
</protein>
<dbReference type="HOGENOM" id="CLU_3105031_0_0_12"/>
<proteinExistence type="predicted"/>
<accession>Q73JQ1</accession>
<dbReference type="PATRIC" id="fig|243275.7.peg.2326"/>
<dbReference type="KEGG" id="tde:TDE_2458"/>
<keyword evidence="2" id="KW-1185">Reference proteome</keyword>
<sequence>MKIRMAYCLSFSSSEGTKNSTTEEKYVQVVAVGFNTLRYDVGVGVLNPPHE</sequence>
<evidence type="ECO:0000313" key="2">
    <source>
        <dbReference type="Proteomes" id="UP000008212"/>
    </source>
</evidence>
<dbReference type="EMBL" id="AE017226">
    <property type="protein sequence ID" value="AAS12975.1"/>
    <property type="molecule type" value="Genomic_DNA"/>
</dbReference>
<evidence type="ECO:0000313" key="1">
    <source>
        <dbReference type="EMBL" id="AAS12975.1"/>
    </source>
</evidence>
<dbReference type="PaxDb" id="243275-TDE_2458"/>
<reference evidence="1 2" key="1">
    <citation type="journal article" date="2004" name="Proc. Natl. Acad. Sci. U.S.A.">
        <title>Comparison of the genome of the oral pathogen Treponema denticola with other spirochete genomes.</title>
        <authorList>
            <person name="Seshadri R."/>
            <person name="Myers G.S."/>
            <person name="Tettelin H."/>
            <person name="Eisen J.A."/>
            <person name="Heidelberg J.F."/>
            <person name="Dodson R.J."/>
            <person name="Davidsen T.M."/>
            <person name="DeBoy R.T."/>
            <person name="Fouts D.E."/>
            <person name="Haft D.H."/>
            <person name="Selengut J."/>
            <person name="Ren Q."/>
            <person name="Brinkac L.M."/>
            <person name="Madupu R."/>
            <person name="Kolonay J."/>
            <person name="Durkin S.A."/>
            <person name="Daugherty S.C."/>
            <person name="Shetty J."/>
            <person name="Shvartsbeyn A."/>
            <person name="Gebregeorgis E."/>
            <person name="Geer K."/>
            <person name="Tsegaye G."/>
            <person name="Malek J."/>
            <person name="Ayodeji B."/>
            <person name="Shatsman S."/>
            <person name="McLeod M.P."/>
            <person name="Smajs D."/>
            <person name="Howell J.K."/>
            <person name="Pal S."/>
            <person name="Amin A."/>
            <person name="Vashisth P."/>
            <person name="McNeill T.Z."/>
            <person name="Xiang Q."/>
            <person name="Sodergren E."/>
            <person name="Baca E."/>
            <person name="Weinstock G.M."/>
            <person name="Norris S.J."/>
            <person name="Fraser C.M."/>
            <person name="Paulsen I.T."/>
        </authorList>
    </citation>
    <scope>NUCLEOTIDE SEQUENCE [LARGE SCALE GENOMIC DNA]</scope>
    <source>
        <strain evidence="2">ATCC 35405 / DSM 14222 / CIP 103919 / JCM 8153 / KCTC 15104</strain>
    </source>
</reference>
<dbReference type="OrthoDB" id="9959897at2"/>
<name>Q73JQ1_TREDE</name>